<dbReference type="Proteomes" id="UP000708208">
    <property type="component" value="Unassembled WGS sequence"/>
</dbReference>
<name>A0A8J2K2H2_9HEXA</name>
<comment type="caution">
    <text evidence="1">The sequence shown here is derived from an EMBL/GenBank/DDBJ whole genome shotgun (WGS) entry which is preliminary data.</text>
</comment>
<dbReference type="AlphaFoldDB" id="A0A8J2K2H2"/>
<reference evidence="1" key="1">
    <citation type="submission" date="2021-06" db="EMBL/GenBank/DDBJ databases">
        <authorList>
            <person name="Hodson N. C."/>
            <person name="Mongue J. A."/>
            <person name="Jaron S. K."/>
        </authorList>
    </citation>
    <scope>NUCLEOTIDE SEQUENCE</scope>
</reference>
<accession>A0A8J2K2H2</accession>
<gene>
    <name evidence="1" type="ORF">AFUS01_LOCUS20525</name>
</gene>
<dbReference type="EMBL" id="CAJVCH010222419">
    <property type="protein sequence ID" value="CAG7731978.1"/>
    <property type="molecule type" value="Genomic_DNA"/>
</dbReference>
<evidence type="ECO:0000313" key="1">
    <source>
        <dbReference type="EMBL" id="CAG7731978.1"/>
    </source>
</evidence>
<keyword evidence="2" id="KW-1185">Reference proteome</keyword>
<organism evidence="1 2">
    <name type="scientific">Allacma fusca</name>
    <dbReference type="NCBI Taxonomy" id="39272"/>
    <lineage>
        <taxon>Eukaryota</taxon>
        <taxon>Metazoa</taxon>
        <taxon>Ecdysozoa</taxon>
        <taxon>Arthropoda</taxon>
        <taxon>Hexapoda</taxon>
        <taxon>Collembola</taxon>
        <taxon>Symphypleona</taxon>
        <taxon>Sminthuridae</taxon>
        <taxon>Allacma</taxon>
    </lineage>
</organism>
<proteinExistence type="predicted"/>
<protein>
    <submittedName>
        <fullName evidence="1">Uncharacterized protein</fullName>
    </submittedName>
</protein>
<evidence type="ECO:0000313" key="2">
    <source>
        <dbReference type="Proteomes" id="UP000708208"/>
    </source>
</evidence>
<sequence>MPLPTHFIIKLCAGIKSNSYPPTVWISDHAAVEKLQPPFNQDYLETWLIEEHKYCLNTVGRAPRGVCAEMRSQNCMRDDDDVG</sequence>